<proteinExistence type="predicted"/>
<dbReference type="Pfam" id="PF11231">
    <property type="entry name" value="DUF3034"/>
    <property type="match status" value="1"/>
</dbReference>
<dbReference type="EMBL" id="SLWX01000007">
    <property type="protein sequence ID" value="TCO75604.1"/>
    <property type="molecule type" value="Genomic_DNA"/>
</dbReference>
<evidence type="ECO:0000313" key="2">
    <source>
        <dbReference type="Proteomes" id="UP000294980"/>
    </source>
</evidence>
<comment type="caution">
    <text evidence="1">The sequence shown here is derived from an EMBL/GenBank/DDBJ whole genome shotgun (WGS) entry which is preliminary data.</text>
</comment>
<dbReference type="Proteomes" id="UP000294980">
    <property type="component" value="Unassembled WGS sequence"/>
</dbReference>
<name>A0A4R2KPU9_9GAMM</name>
<accession>A0A4R2KPU9</accession>
<protein>
    <submittedName>
        <fullName evidence="1">DUF3034 family protein</fullName>
    </submittedName>
</protein>
<dbReference type="RefSeq" id="WP_117317618.1">
    <property type="nucleotide sequence ID" value="NZ_QQSW01000009.1"/>
</dbReference>
<dbReference type="InterPro" id="IPR021393">
    <property type="entry name" value="DUF3034"/>
</dbReference>
<gene>
    <name evidence="1" type="ORF">EV688_10721</name>
</gene>
<evidence type="ECO:0000313" key="1">
    <source>
        <dbReference type="EMBL" id="TCO75604.1"/>
    </source>
</evidence>
<dbReference type="OrthoDB" id="9126735at2"/>
<sequence length="270" mass="28921">MLLAAFFTPGALADSKLLATGGATQFEGQAGGGLVPWAMISGYGDDGEWGGAAAITRVQVDDFELDVAALALGINNRVELSYARQKLRVEPLGLAIRQDVFGGKLRLVGDLVYGVLPQISAGVQYKKNRDFAVPGAVGADSDKGLDYTLSASRLWLDGVVGRNVLTSLTLRSTDANQAGLLGFGNADGSDRDWVAEGSLGVFLNRHWVVGFEYRQKPDRLAAVAEDDWMDAFVGWFPSKHVAVVAAWSDLGDIAGLESQRGWYLSLQLNR</sequence>
<keyword evidence="2" id="KW-1185">Reference proteome</keyword>
<organism evidence="1 2">
    <name type="scientific">Chromatocurvus halotolerans</name>
    <dbReference type="NCBI Taxonomy" id="1132028"/>
    <lineage>
        <taxon>Bacteria</taxon>
        <taxon>Pseudomonadati</taxon>
        <taxon>Pseudomonadota</taxon>
        <taxon>Gammaproteobacteria</taxon>
        <taxon>Cellvibrionales</taxon>
        <taxon>Halieaceae</taxon>
        <taxon>Chromatocurvus</taxon>
    </lineage>
</organism>
<dbReference type="AlphaFoldDB" id="A0A4R2KPU9"/>
<reference evidence="1 2" key="1">
    <citation type="submission" date="2019-03" db="EMBL/GenBank/DDBJ databases">
        <title>Genomic Encyclopedia of Type Strains, Phase IV (KMG-IV): sequencing the most valuable type-strain genomes for metagenomic binning, comparative biology and taxonomic classification.</title>
        <authorList>
            <person name="Goeker M."/>
        </authorList>
    </citation>
    <scope>NUCLEOTIDE SEQUENCE [LARGE SCALE GENOMIC DNA]</scope>
    <source>
        <strain evidence="1 2">DSM 23344</strain>
    </source>
</reference>